<organism evidence="2 3">
    <name type="scientific">Massilia timonae</name>
    <dbReference type="NCBI Taxonomy" id="47229"/>
    <lineage>
        <taxon>Bacteria</taxon>
        <taxon>Pseudomonadati</taxon>
        <taxon>Pseudomonadota</taxon>
        <taxon>Betaproteobacteria</taxon>
        <taxon>Burkholderiales</taxon>
        <taxon>Oxalobacteraceae</taxon>
        <taxon>Telluria group</taxon>
        <taxon>Massilia</taxon>
    </lineage>
</organism>
<sequence length="159" mass="18066">MSEPRTIAFDTRLDCEAHFLACIEAAQATLAVVDPDAAVFPLGSTRTDTALRAFLARGGRLRLALHDPSHIARHYPRFLRLLRDYSHLCECRQTPRSLRQLTDSFCIGDERHIVRRFHSDHMRGEAAFDNPAACELSQHRFEAIWQESHLVLQTSTTGL</sequence>
<dbReference type="InterPro" id="IPR057691">
    <property type="entry name" value="DUF7931"/>
</dbReference>
<dbReference type="Proteomes" id="UP000180246">
    <property type="component" value="Unassembled WGS sequence"/>
</dbReference>
<accession>A0A1S2NH32</accession>
<evidence type="ECO:0000313" key="2">
    <source>
        <dbReference type="EMBL" id="OIJ44407.1"/>
    </source>
</evidence>
<gene>
    <name evidence="2" type="ORF">LO55_2665</name>
</gene>
<dbReference type="Pfam" id="PF25559">
    <property type="entry name" value="DUF7931"/>
    <property type="match status" value="1"/>
</dbReference>
<dbReference type="EMBL" id="JRYB01000001">
    <property type="protein sequence ID" value="OIJ44407.1"/>
    <property type="molecule type" value="Genomic_DNA"/>
</dbReference>
<evidence type="ECO:0000259" key="1">
    <source>
        <dbReference type="Pfam" id="PF25559"/>
    </source>
</evidence>
<feature type="domain" description="DUF7931" evidence="1">
    <location>
        <begin position="14"/>
        <end position="149"/>
    </location>
</feature>
<reference evidence="2 3" key="1">
    <citation type="submission" date="2014-10" db="EMBL/GenBank/DDBJ databases">
        <authorList>
            <person name="Seo M.-J."/>
            <person name="Seok Y.J."/>
            <person name="Cha I.-T."/>
        </authorList>
    </citation>
    <scope>NUCLEOTIDE SEQUENCE [LARGE SCALE GENOMIC DNA]</scope>
    <source>
        <strain evidence="2 3">NEU</strain>
    </source>
</reference>
<evidence type="ECO:0000313" key="3">
    <source>
        <dbReference type="Proteomes" id="UP000180246"/>
    </source>
</evidence>
<dbReference type="AlphaFoldDB" id="A0A1S2NH32"/>
<protein>
    <recommendedName>
        <fullName evidence="1">DUF7931 domain-containing protein</fullName>
    </recommendedName>
</protein>
<proteinExistence type="predicted"/>
<name>A0A1S2NH32_9BURK</name>
<comment type="caution">
    <text evidence="2">The sequence shown here is derived from an EMBL/GenBank/DDBJ whole genome shotgun (WGS) entry which is preliminary data.</text>
</comment>
<dbReference type="RefSeq" id="WP_071361796.1">
    <property type="nucleotide sequence ID" value="NZ_JRYB01000001.1"/>
</dbReference>